<dbReference type="InterPro" id="IPR050177">
    <property type="entry name" value="Lipid_A_modif_metabolic_enz"/>
</dbReference>
<dbReference type="InterPro" id="IPR001509">
    <property type="entry name" value="Epimerase_deHydtase"/>
</dbReference>
<organism evidence="2 3">
    <name type="scientific">Ornithinimicrobium humiphilum</name>
    <dbReference type="NCBI Taxonomy" id="125288"/>
    <lineage>
        <taxon>Bacteria</taxon>
        <taxon>Bacillati</taxon>
        <taxon>Actinomycetota</taxon>
        <taxon>Actinomycetes</taxon>
        <taxon>Micrococcales</taxon>
        <taxon>Ornithinimicrobiaceae</taxon>
        <taxon>Ornithinimicrobium</taxon>
    </lineage>
</organism>
<keyword evidence="3" id="KW-1185">Reference proteome</keyword>
<reference evidence="2 3" key="1">
    <citation type="submission" date="2019-06" db="EMBL/GenBank/DDBJ databases">
        <title>Sequencing the genomes of 1000 actinobacteria strains.</title>
        <authorList>
            <person name="Klenk H.-P."/>
        </authorList>
    </citation>
    <scope>NUCLEOTIDE SEQUENCE [LARGE SCALE GENOMIC DNA]</scope>
    <source>
        <strain evidence="2 3">DSM 12362</strain>
    </source>
</reference>
<dbReference type="Pfam" id="PF01370">
    <property type="entry name" value="Epimerase"/>
    <property type="match status" value="1"/>
</dbReference>
<dbReference type="AlphaFoldDB" id="A0A543KK33"/>
<proteinExistence type="predicted"/>
<dbReference type="PANTHER" id="PTHR43245:SF13">
    <property type="entry name" value="UDP-D-APIOSE_UDP-D-XYLOSE SYNTHASE 2"/>
    <property type="match status" value="1"/>
</dbReference>
<dbReference type="EMBL" id="VFPU01000001">
    <property type="protein sequence ID" value="TQM95427.1"/>
    <property type="molecule type" value="Genomic_DNA"/>
</dbReference>
<gene>
    <name evidence="2" type="ORF">FB476_0268</name>
</gene>
<accession>A0A543KK33</accession>
<feature type="domain" description="NAD-dependent epimerase/dehydratase" evidence="1">
    <location>
        <begin position="4"/>
        <end position="75"/>
    </location>
</feature>
<dbReference type="InterPro" id="IPR036291">
    <property type="entry name" value="NAD(P)-bd_dom_sf"/>
</dbReference>
<dbReference type="SUPFAM" id="SSF51735">
    <property type="entry name" value="NAD(P)-binding Rossmann-fold domains"/>
    <property type="match status" value="1"/>
</dbReference>
<dbReference type="OrthoDB" id="7941246at2"/>
<evidence type="ECO:0000313" key="2">
    <source>
        <dbReference type="EMBL" id="TQM95427.1"/>
    </source>
</evidence>
<comment type="caution">
    <text evidence="2">The sequence shown here is derived from an EMBL/GenBank/DDBJ whole genome shotgun (WGS) entry which is preliminary data.</text>
</comment>
<name>A0A543KK33_9MICO</name>
<dbReference type="PANTHER" id="PTHR43245">
    <property type="entry name" value="BIFUNCTIONAL POLYMYXIN RESISTANCE PROTEIN ARNA"/>
    <property type="match status" value="1"/>
</dbReference>
<dbReference type="Proteomes" id="UP000315133">
    <property type="component" value="Unassembled WGS sequence"/>
</dbReference>
<evidence type="ECO:0000313" key="3">
    <source>
        <dbReference type="Proteomes" id="UP000315133"/>
    </source>
</evidence>
<dbReference type="RefSeq" id="WP_141817187.1">
    <property type="nucleotide sequence ID" value="NZ_BAAAIL010000003.1"/>
</dbReference>
<evidence type="ECO:0000259" key="1">
    <source>
        <dbReference type="Pfam" id="PF01370"/>
    </source>
</evidence>
<sequence length="327" mass="34731">MDLLILGGTGFLSGEIARAALADGHTVTCFARGSRPAPVGADLVTGDREDDDALTPLSGRHFDAIVEITSQPGRAKRAVRDLDTDHWVFVSTANVYTESPDLERDEDAPLQTPLGSDVLEGMEDYGAAKVACEQIFSGSGRTATLVRSGLIGGDGDASGRTGYWPWRFAHPVDGGPDVVVPDDPDFPCAVVDVRDLADFCLRAAVERLEGPFNVTGPTVPLSEVLATANEVAGSNARPLPVAPERLRELGVNPWMGPRSLPMWIDVPEIRGFATMGTTRARAAGLTTRPLAETLAAALTYEETREGDRPSGLTDEVEREVLAAVRGA</sequence>
<protein>
    <submittedName>
        <fullName evidence="2">Nucleoside-diphosphate-sugar epimerase</fullName>
    </submittedName>
</protein>
<dbReference type="Gene3D" id="3.40.50.720">
    <property type="entry name" value="NAD(P)-binding Rossmann-like Domain"/>
    <property type="match status" value="1"/>
</dbReference>